<dbReference type="InterPro" id="IPR003673">
    <property type="entry name" value="CoA-Trfase_fam_III"/>
</dbReference>
<dbReference type="Pfam" id="PF02515">
    <property type="entry name" value="CoA_transf_3"/>
    <property type="match status" value="1"/>
</dbReference>
<keyword evidence="1" id="KW-0808">Transferase</keyword>
<proteinExistence type="predicted"/>
<dbReference type="InterPro" id="IPR050483">
    <property type="entry name" value="CoA-transferase_III_domain"/>
</dbReference>
<dbReference type="EMBL" id="UINC01002147">
    <property type="protein sequence ID" value="SUZ93443.1"/>
    <property type="molecule type" value="Genomic_DNA"/>
</dbReference>
<dbReference type="InterPro" id="IPR023606">
    <property type="entry name" value="CoA-Trfase_III_dom_1_sf"/>
</dbReference>
<evidence type="ECO:0008006" key="3">
    <source>
        <dbReference type="Google" id="ProtNLM"/>
    </source>
</evidence>
<dbReference type="SUPFAM" id="SSF89796">
    <property type="entry name" value="CoA-transferase family III (CaiB/BaiF)"/>
    <property type="match status" value="1"/>
</dbReference>
<feature type="non-terminal residue" evidence="2">
    <location>
        <position position="1"/>
    </location>
</feature>
<dbReference type="PANTHER" id="PTHR48207">
    <property type="entry name" value="SUCCINATE--HYDROXYMETHYLGLUTARATE COA-TRANSFERASE"/>
    <property type="match status" value="1"/>
</dbReference>
<reference evidence="2" key="1">
    <citation type="submission" date="2018-05" db="EMBL/GenBank/DDBJ databases">
        <authorList>
            <person name="Lanie J.A."/>
            <person name="Ng W.-L."/>
            <person name="Kazmierczak K.M."/>
            <person name="Andrzejewski T.M."/>
            <person name="Davidsen T.M."/>
            <person name="Wayne K.J."/>
            <person name="Tettelin H."/>
            <person name="Glass J.I."/>
            <person name="Rusch D."/>
            <person name="Podicherti R."/>
            <person name="Tsui H.-C.T."/>
            <person name="Winkler M.E."/>
        </authorList>
    </citation>
    <scope>NUCLEOTIDE SEQUENCE</scope>
</reference>
<evidence type="ECO:0000256" key="1">
    <source>
        <dbReference type="ARBA" id="ARBA00022679"/>
    </source>
</evidence>
<organism evidence="2">
    <name type="scientific">marine metagenome</name>
    <dbReference type="NCBI Taxonomy" id="408172"/>
    <lineage>
        <taxon>unclassified sequences</taxon>
        <taxon>metagenomes</taxon>
        <taxon>ecological metagenomes</taxon>
    </lineage>
</organism>
<protein>
    <recommendedName>
        <fullName evidence="3">CoA transferase</fullName>
    </recommendedName>
</protein>
<dbReference type="Gene3D" id="3.40.50.10540">
    <property type="entry name" value="Crotonobetainyl-coa:carnitine coa-transferase, domain 1"/>
    <property type="match status" value="1"/>
</dbReference>
<dbReference type="GO" id="GO:0008410">
    <property type="term" value="F:CoA-transferase activity"/>
    <property type="evidence" value="ECO:0007669"/>
    <property type="project" value="TreeGrafter"/>
</dbReference>
<dbReference type="Gene3D" id="3.30.1540.10">
    <property type="entry name" value="formyl-coa transferase, domain 3"/>
    <property type="match status" value="1"/>
</dbReference>
<accession>A0A381RWZ0</accession>
<dbReference type="InterPro" id="IPR044855">
    <property type="entry name" value="CoA-Trfase_III_dom3_sf"/>
</dbReference>
<dbReference type="AlphaFoldDB" id="A0A381RWZ0"/>
<dbReference type="PANTHER" id="PTHR48207:SF3">
    <property type="entry name" value="SUCCINATE--HYDROXYMETHYLGLUTARATE COA-TRANSFERASE"/>
    <property type="match status" value="1"/>
</dbReference>
<evidence type="ECO:0000313" key="2">
    <source>
        <dbReference type="EMBL" id="SUZ93443.1"/>
    </source>
</evidence>
<sequence length="395" mass="43861">VLPLESIRVIAVEQYGAGPFGTMFLADLGAEVIKIENPNDGGDMARDVGPFFFEEHDSVFFHSLNRNKKSFALDLTQPESAAVLHDLVRSADALSSNLRGDVPEKLGLTYEHLKAHNPKIVCAHLSAYGRKGPRANWPGYDYLMQAEAGFLSLTGDPDGPPARFGLSMVDFMTGVGLAYALVAGLISARSTGIGQDLDISLFDVALSNMNYLAAWYLNEGEVQHRLPRSAHPSLTPCQLYRTKDGWIFIMCNKEKFWPALCDALNKPEWKEDGKYNNFQGRLTHRDQLTELIDHALSNRPTEDWLKIFAGTVPAAPVNDLMQALENPFVTNHDRLQTLEHPSRGDYRLVANPVRSSTGETPSQPAPTLGQHTDEILRELNYSDENISELRTSKVI</sequence>
<gene>
    <name evidence="2" type="ORF">METZ01_LOCUS46297</name>
</gene>
<name>A0A381RWZ0_9ZZZZ</name>